<dbReference type="GO" id="GO:0005666">
    <property type="term" value="C:RNA polymerase III complex"/>
    <property type="evidence" value="ECO:0007669"/>
    <property type="project" value="InterPro"/>
</dbReference>
<dbReference type="InterPro" id="IPR007811">
    <property type="entry name" value="RPC4"/>
</dbReference>
<feature type="compositionally biased region" description="Low complexity" evidence="5">
    <location>
        <begin position="71"/>
        <end position="87"/>
    </location>
</feature>
<comment type="subcellular location">
    <subcellularLocation>
        <location evidence="1">Nucleus</location>
    </subcellularLocation>
</comment>
<dbReference type="OMA" id="GTWDKTV"/>
<evidence type="ECO:0000313" key="6">
    <source>
        <dbReference type="EMBL" id="TRY64009.1"/>
    </source>
</evidence>
<name>A0A553NF55_TIGCA</name>
<keyword evidence="4" id="KW-0539">Nucleus</keyword>
<dbReference type="Pfam" id="PF05132">
    <property type="entry name" value="RNA_pol_Rpc4"/>
    <property type="match status" value="1"/>
</dbReference>
<dbReference type="GO" id="GO:0003677">
    <property type="term" value="F:DNA binding"/>
    <property type="evidence" value="ECO:0007669"/>
    <property type="project" value="InterPro"/>
</dbReference>
<gene>
    <name evidence="6" type="ORF">TCAL_00786</name>
</gene>
<dbReference type="PANTHER" id="PTHR13408:SF0">
    <property type="entry name" value="DNA-DIRECTED RNA POLYMERASE III SUBUNIT RPC4"/>
    <property type="match status" value="1"/>
</dbReference>
<comment type="caution">
    <text evidence="6">The sequence shown here is derived from an EMBL/GenBank/DDBJ whole genome shotgun (WGS) entry which is preliminary data.</text>
</comment>
<evidence type="ECO:0000256" key="2">
    <source>
        <dbReference type="ARBA" id="ARBA00022478"/>
    </source>
</evidence>
<proteinExistence type="predicted"/>
<evidence type="ECO:0000313" key="7">
    <source>
        <dbReference type="Proteomes" id="UP000318571"/>
    </source>
</evidence>
<keyword evidence="2" id="KW-0240">DNA-directed RNA polymerase</keyword>
<dbReference type="Proteomes" id="UP000318571">
    <property type="component" value="Chromosome 10"/>
</dbReference>
<keyword evidence="3" id="KW-0804">Transcription</keyword>
<sequence>MSSNRGTRNGLGPGLGGRGTGSTGRLPSFKGKRDLSLGQAKGPGTAGGGGTADKKKFTPNLNVQRKSKEVPGPSSAAGSSPGIGDASQVRGGRGRGRAEARGGRGGRPDFKARSRPELIQTMGSVFSDGISVEGIKRRSGGFGGQISEGERSQMARPVLPARGSGSQYDKEAEEKRLKALLQDDFIADLSCEGLYVPVQLPMIDTGKVFKADVKAEPDLGDEDEIQARPGPRKNRILDSDEDDEDIEDGSKTTSKLKPVSALEAKSVIVSKKDEPLADLTFPDLVRKQNGDLLFIQLPDHLPGSLIVKKEKSGDSKEGVTAAEMEGPFDSDGSKTSKCTLNDLAEGYIGKIQVRKSGKTQLKLGHDLLDVELGTQVGFLQDLVSIKTTTNPREVGDMTVLGHVKNRVVFTPNWDHLFSSFSEQTQPDGDSSSENGDS</sequence>
<evidence type="ECO:0000256" key="5">
    <source>
        <dbReference type="SAM" id="MobiDB-lite"/>
    </source>
</evidence>
<reference evidence="6 7" key="1">
    <citation type="journal article" date="2018" name="Nat. Ecol. Evol.">
        <title>Genomic signatures of mitonuclear coevolution across populations of Tigriopus californicus.</title>
        <authorList>
            <person name="Barreto F.S."/>
            <person name="Watson E.T."/>
            <person name="Lima T.G."/>
            <person name="Willett C.S."/>
            <person name="Edmands S."/>
            <person name="Li W."/>
            <person name="Burton R.S."/>
        </authorList>
    </citation>
    <scope>NUCLEOTIDE SEQUENCE [LARGE SCALE GENOMIC DNA]</scope>
    <source>
        <strain evidence="6 7">San Diego</strain>
    </source>
</reference>
<evidence type="ECO:0000256" key="3">
    <source>
        <dbReference type="ARBA" id="ARBA00023163"/>
    </source>
</evidence>
<dbReference type="OrthoDB" id="5836119at2759"/>
<dbReference type="AlphaFoldDB" id="A0A553NF55"/>
<dbReference type="PANTHER" id="PTHR13408">
    <property type="entry name" value="DNA-DIRECTED RNA POLYMERASE III"/>
    <property type="match status" value="1"/>
</dbReference>
<feature type="region of interest" description="Disordered" evidence="5">
    <location>
        <begin position="219"/>
        <end position="255"/>
    </location>
</feature>
<feature type="region of interest" description="Disordered" evidence="5">
    <location>
        <begin position="141"/>
        <end position="170"/>
    </location>
</feature>
<feature type="region of interest" description="Disordered" evidence="5">
    <location>
        <begin position="1"/>
        <end position="118"/>
    </location>
</feature>
<accession>A0A553NF55</accession>
<dbReference type="EMBL" id="VCGU01000458">
    <property type="protein sequence ID" value="TRY64009.1"/>
    <property type="molecule type" value="Genomic_DNA"/>
</dbReference>
<evidence type="ECO:0008006" key="8">
    <source>
        <dbReference type="Google" id="ProtNLM"/>
    </source>
</evidence>
<feature type="compositionally biased region" description="Basic and acidic residues" evidence="5">
    <location>
        <begin position="96"/>
        <end position="116"/>
    </location>
</feature>
<protein>
    <recommendedName>
        <fullName evidence="8">DNA-directed RNA polymerase III subunit RPC4</fullName>
    </recommendedName>
</protein>
<feature type="compositionally biased region" description="Gly residues" evidence="5">
    <location>
        <begin position="9"/>
        <end position="22"/>
    </location>
</feature>
<dbReference type="GO" id="GO:0042797">
    <property type="term" value="P:tRNA transcription by RNA polymerase III"/>
    <property type="evidence" value="ECO:0007669"/>
    <property type="project" value="TreeGrafter"/>
</dbReference>
<evidence type="ECO:0000256" key="4">
    <source>
        <dbReference type="ARBA" id="ARBA00023242"/>
    </source>
</evidence>
<organism evidence="6 7">
    <name type="scientific">Tigriopus californicus</name>
    <name type="common">Marine copepod</name>
    <dbReference type="NCBI Taxonomy" id="6832"/>
    <lineage>
        <taxon>Eukaryota</taxon>
        <taxon>Metazoa</taxon>
        <taxon>Ecdysozoa</taxon>
        <taxon>Arthropoda</taxon>
        <taxon>Crustacea</taxon>
        <taxon>Multicrustacea</taxon>
        <taxon>Hexanauplia</taxon>
        <taxon>Copepoda</taxon>
        <taxon>Harpacticoida</taxon>
        <taxon>Harpacticidae</taxon>
        <taxon>Tigriopus</taxon>
    </lineage>
</organism>
<dbReference type="STRING" id="6832.A0A553NF55"/>
<keyword evidence="7" id="KW-1185">Reference proteome</keyword>
<evidence type="ECO:0000256" key="1">
    <source>
        <dbReference type="ARBA" id="ARBA00004123"/>
    </source>
</evidence>